<dbReference type="GO" id="GO:0016491">
    <property type="term" value="F:oxidoreductase activity"/>
    <property type="evidence" value="ECO:0007669"/>
    <property type="project" value="UniProtKB-KW"/>
</dbReference>
<comment type="caution">
    <text evidence="2">The sequence shown here is derived from an EMBL/GenBank/DDBJ whole genome shotgun (WGS) entry which is preliminary data.</text>
</comment>
<dbReference type="AlphaFoldDB" id="A0A512C9M8"/>
<dbReference type="InterPro" id="IPR043144">
    <property type="entry name" value="Mal/L-sulf/L-lact_DH-like_ah"/>
</dbReference>
<dbReference type="Gene3D" id="3.30.1370.60">
    <property type="entry name" value="Hypothetical oxidoreductase yiak, domain 2"/>
    <property type="match status" value="1"/>
</dbReference>
<dbReference type="SUPFAM" id="SSF89733">
    <property type="entry name" value="L-sulfolactate dehydrogenase-like"/>
    <property type="match status" value="1"/>
</dbReference>
<keyword evidence="3" id="KW-1185">Reference proteome</keyword>
<dbReference type="Proteomes" id="UP000321301">
    <property type="component" value="Unassembled WGS sequence"/>
</dbReference>
<evidence type="ECO:0000256" key="1">
    <source>
        <dbReference type="ARBA" id="ARBA00023002"/>
    </source>
</evidence>
<reference evidence="2 3" key="1">
    <citation type="submission" date="2019-07" db="EMBL/GenBank/DDBJ databases">
        <title>Whole genome shotgun sequence of Cyclobacterium qasimii NBRC 106168.</title>
        <authorList>
            <person name="Hosoyama A."/>
            <person name="Uohara A."/>
            <person name="Ohji S."/>
            <person name="Ichikawa N."/>
        </authorList>
    </citation>
    <scope>NUCLEOTIDE SEQUENCE [LARGE SCALE GENOMIC DNA]</scope>
    <source>
        <strain evidence="2 3">NBRC 106168</strain>
    </source>
</reference>
<dbReference type="InterPro" id="IPR043143">
    <property type="entry name" value="Mal/L-sulf/L-lact_DH-like_NADP"/>
</dbReference>
<dbReference type="EMBL" id="BJYV01000004">
    <property type="protein sequence ID" value="GEO20922.1"/>
    <property type="molecule type" value="Genomic_DNA"/>
</dbReference>
<dbReference type="RefSeq" id="WP_020892801.1">
    <property type="nucleotide sequence ID" value="NZ_BJYV01000004.1"/>
</dbReference>
<sequence>MDTSKRIPFEVLETTFIKVLTRHGFEQNKAEICSKLFAKASLDGVASHGLNRFPAFLEQISRGRVLPDKDPVKEFSLPIMERWNGQLGAGMYNASLAMDRAIAMATTNGMGCVALSNTNHWMRAGNYGWQAAEAGCIGICFTNTTPNMPAWGGKEPKLGNNPLVIALPYLDKAVVLDTAMTQYSYGKMAIYRKENRELPFDAGFDSEGKLTKDPFEVIAEQLALPIGLWKGAGLSMMLDLMASGLSDGQSTHEIGRQKEEYGVSQFFLCLHPEVLGIPKEKLDERIGNVLADLKTSKVFEGMEISYPGEQSFVRREENLRLGVPVDTEIWEKVVKMIE</sequence>
<dbReference type="Pfam" id="PF02615">
    <property type="entry name" value="Ldh_2"/>
    <property type="match status" value="1"/>
</dbReference>
<keyword evidence="1" id="KW-0560">Oxidoreductase</keyword>
<name>A0A512C9M8_9BACT</name>
<protein>
    <submittedName>
        <fullName evidence="2">2,3-diketo-L-gulonate reductase</fullName>
    </submittedName>
</protein>
<organism evidence="2 3">
    <name type="scientific">Cyclobacterium qasimii</name>
    <dbReference type="NCBI Taxonomy" id="1350429"/>
    <lineage>
        <taxon>Bacteria</taxon>
        <taxon>Pseudomonadati</taxon>
        <taxon>Bacteroidota</taxon>
        <taxon>Cytophagia</taxon>
        <taxon>Cytophagales</taxon>
        <taxon>Cyclobacteriaceae</taxon>
        <taxon>Cyclobacterium</taxon>
    </lineage>
</organism>
<evidence type="ECO:0000313" key="3">
    <source>
        <dbReference type="Proteomes" id="UP000321301"/>
    </source>
</evidence>
<evidence type="ECO:0000313" key="2">
    <source>
        <dbReference type="EMBL" id="GEO20922.1"/>
    </source>
</evidence>
<dbReference type="InterPro" id="IPR003767">
    <property type="entry name" value="Malate/L-lactate_DH-like"/>
</dbReference>
<dbReference type="PANTHER" id="PTHR11091:SF3">
    <property type="entry name" value="2,3-DIKETO-L-GULONATE REDUCTASE"/>
    <property type="match status" value="1"/>
</dbReference>
<accession>A0A512C9M8</accession>
<dbReference type="InterPro" id="IPR036111">
    <property type="entry name" value="Mal/L-sulfo/L-lacto_DH-like_sf"/>
</dbReference>
<dbReference type="Gene3D" id="1.10.1530.10">
    <property type="match status" value="1"/>
</dbReference>
<dbReference type="NCBIfam" id="NF009750">
    <property type="entry name" value="PRK13260.1"/>
    <property type="match status" value="1"/>
</dbReference>
<dbReference type="PANTHER" id="PTHR11091">
    <property type="entry name" value="OXIDOREDUCTASE-RELATED"/>
    <property type="match status" value="1"/>
</dbReference>
<gene>
    <name evidence="2" type="primary">dlgD</name>
    <name evidence="2" type="ORF">CQA01_14560</name>
</gene>
<proteinExistence type="predicted"/>